<protein>
    <submittedName>
        <fullName evidence="4">Tyrosine-type recombinase/integrase</fullName>
    </submittedName>
</protein>
<dbReference type="InterPro" id="IPR013762">
    <property type="entry name" value="Integrase-like_cat_sf"/>
</dbReference>
<dbReference type="InterPro" id="IPR002104">
    <property type="entry name" value="Integrase_catalytic"/>
</dbReference>
<dbReference type="EMBL" id="JBHTND010000030">
    <property type="protein sequence ID" value="MFD1303502.1"/>
    <property type="molecule type" value="Genomic_DNA"/>
</dbReference>
<organism evidence="4 5">
    <name type="scientific">Methylobacterium marchantiae</name>
    <dbReference type="NCBI Taxonomy" id="600331"/>
    <lineage>
        <taxon>Bacteria</taxon>
        <taxon>Pseudomonadati</taxon>
        <taxon>Pseudomonadota</taxon>
        <taxon>Alphaproteobacteria</taxon>
        <taxon>Hyphomicrobiales</taxon>
        <taxon>Methylobacteriaceae</taxon>
        <taxon>Methylobacterium</taxon>
    </lineage>
</organism>
<dbReference type="SUPFAM" id="SSF56349">
    <property type="entry name" value="DNA breaking-rejoining enzymes"/>
    <property type="match status" value="1"/>
</dbReference>
<dbReference type="PROSITE" id="PS51898">
    <property type="entry name" value="TYR_RECOMBINASE"/>
    <property type="match status" value="1"/>
</dbReference>
<evidence type="ECO:0000256" key="2">
    <source>
        <dbReference type="ARBA" id="ARBA00023172"/>
    </source>
</evidence>
<keyword evidence="2" id="KW-0233">DNA recombination</keyword>
<dbReference type="InterPro" id="IPR011010">
    <property type="entry name" value="DNA_brk_join_enz"/>
</dbReference>
<feature type="domain" description="Tyr recombinase" evidence="3">
    <location>
        <begin position="72"/>
        <end position="249"/>
    </location>
</feature>
<dbReference type="PANTHER" id="PTHR30349">
    <property type="entry name" value="PHAGE INTEGRASE-RELATED"/>
    <property type="match status" value="1"/>
</dbReference>
<reference evidence="5" key="1">
    <citation type="journal article" date="2019" name="Int. J. Syst. Evol. Microbiol.">
        <title>The Global Catalogue of Microorganisms (GCM) 10K type strain sequencing project: providing services to taxonomists for standard genome sequencing and annotation.</title>
        <authorList>
            <consortium name="The Broad Institute Genomics Platform"/>
            <consortium name="The Broad Institute Genome Sequencing Center for Infectious Disease"/>
            <person name="Wu L."/>
            <person name="Ma J."/>
        </authorList>
    </citation>
    <scope>NUCLEOTIDE SEQUENCE [LARGE SCALE GENOMIC DNA]</scope>
    <source>
        <strain evidence="5">CCUG 56108</strain>
    </source>
</reference>
<dbReference type="RefSeq" id="WP_238208531.1">
    <property type="nucleotide sequence ID" value="NZ_JBHTND010000030.1"/>
</dbReference>
<sequence>MSQASQAIGSLAYECGVFSRSITIGHATPEAIKRVTAGWYKKGLAPATINKRLNCLSAMGVSVEGCRVREPKVLKWWLKPVDEERVCAWLRARDDFTDFTVANLIEWTTRTGLRVEESLRLKWSDFSQDRREVTVPGLKTSSAQATLPLSAEVTARLLYTSASNGPVFAIAYRDLLDVWSEVRAEFGWQDDATATLKALRRSAARHLHITKGMPLAMVQAYLRHEDIETTLGYLRLTGGYGTEEMRKWL</sequence>
<dbReference type="PANTHER" id="PTHR30349:SF64">
    <property type="entry name" value="PROPHAGE INTEGRASE INTD-RELATED"/>
    <property type="match status" value="1"/>
</dbReference>
<evidence type="ECO:0000313" key="5">
    <source>
        <dbReference type="Proteomes" id="UP001597176"/>
    </source>
</evidence>
<dbReference type="Pfam" id="PF00589">
    <property type="entry name" value="Phage_integrase"/>
    <property type="match status" value="1"/>
</dbReference>
<proteinExistence type="predicted"/>
<gene>
    <name evidence="4" type="ORF">ACFQ4G_18170</name>
</gene>
<dbReference type="Gene3D" id="1.10.443.10">
    <property type="entry name" value="Intergrase catalytic core"/>
    <property type="match status" value="1"/>
</dbReference>
<evidence type="ECO:0000313" key="4">
    <source>
        <dbReference type="EMBL" id="MFD1303502.1"/>
    </source>
</evidence>
<name>A0ABW3X1K0_9HYPH</name>
<evidence type="ECO:0000259" key="3">
    <source>
        <dbReference type="PROSITE" id="PS51898"/>
    </source>
</evidence>
<accession>A0ABW3X1K0</accession>
<evidence type="ECO:0000256" key="1">
    <source>
        <dbReference type="ARBA" id="ARBA00022908"/>
    </source>
</evidence>
<keyword evidence="5" id="KW-1185">Reference proteome</keyword>
<dbReference type="InterPro" id="IPR050090">
    <property type="entry name" value="Tyrosine_recombinase_XerCD"/>
</dbReference>
<dbReference type="CDD" id="cd00397">
    <property type="entry name" value="DNA_BRE_C"/>
    <property type="match status" value="1"/>
</dbReference>
<dbReference type="Proteomes" id="UP001597176">
    <property type="component" value="Unassembled WGS sequence"/>
</dbReference>
<comment type="caution">
    <text evidence="4">The sequence shown here is derived from an EMBL/GenBank/DDBJ whole genome shotgun (WGS) entry which is preliminary data.</text>
</comment>
<keyword evidence="1" id="KW-0229">DNA integration</keyword>